<dbReference type="InterPro" id="IPR000994">
    <property type="entry name" value="Pept_M24"/>
</dbReference>
<reference evidence="3" key="1">
    <citation type="journal article" date="2019" name="Int. J. Syst. Evol. Microbiol.">
        <title>The Global Catalogue of Microorganisms (GCM) 10K type strain sequencing project: providing services to taxonomists for standard genome sequencing and annotation.</title>
        <authorList>
            <consortium name="The Broad Institute Genomics Platform"/>
            <consortium name="The Broad Institute Genome Sequencing Center for Infectious Disease"/>
            <person name="Wu L."/>
            <person name="Ma J."/>
        </authorList>
    </citation>
    <scope>NUCLEOTIDE SEQUENCE [LARGE SCALE GENOMIC DNA]</scope>
    <source>
        <strain evidence="3">JCM 16898</strain>
    </source>
</reference>
<dbReference type="PANTHER" id="PTHR46112">
    <property type="entry name" value="AMINOPEPTIDASE"/>
    <property type="match status" value="1"/>
</dbReference>
<dbReference type="PANTHER" id="PTHR46112:SF8">
    <property type="entry name" value="CYTOPLASMIC PEPTIDASE PEPQ-RELATED"/>
    <property type="match status" value="1"/>
</dbReference>
<dbReference type="Pfam" id="PF00557">
    <property type="entry name" value="Peptidase_M24"/>
    <property type="match status" value="1"/>
</dbReference>
<comment type="caution">
    <text evidence="2">The sequence shown here is derived from an EMBL/GenBank/DDBJ whole genome shotgun (WGS) entry which is preliminary data.</text>
</comment>
<accession>A0ABP6W3D6</accession>
<protein>
    <recommendedName>
        <fullName evidence="1">Peptidase M24 domain-containing protein</fullName>
    </recommendedName>
</protein>
<dbReference type="EMBL" id="BAAAZN010000005">
    <property type="protein sequence ID" value="GAA3543598.1"/>
    <property type="molecule type" value="Genomic_DNA"/>
</dbReference>
<dbReference type="Gene3D" id="3.90.230.10">
    <property type="entry name" value="Creatinase/methionine aminopeptidase superfamily"/>
    <property type="match status" value="1"/>
</dbReference>
<evidence type="ECO:0000313" key="2">
    <source>
        <dbReference type="EMBL" id="GAA3543598.1"/>
    </source>
</evidence>
<sequence>MEAAVDLDERNWRWARVRNEMRKRDIDLLIALPESNSTDVHYLANEQGAVLFPLAGEPSILLGGEDSNLAVDRQGWIEDRESATPSGSTKVPYGAVVAAKLRAIRPNAARVAIAGLDGNDYSHVRNADGYVLYSTVTRILAALTETDVVDGAPVLAAARHVKSEAELEDLRAGIEVAEAGARAIGAAFRIGAEQAEAYRAGMTAMMRPGLGIPSVAWCPGTWGNPRPRLVAVPTGQVQDGLCVAAEIMPGHRGMVQVAEPFIAGDVLAEQRDAFDLNIAAFEACRAALVPGATWREVRAAATGVAAGTNSEICFLLHSGYDGPLFIPNDTPETVLDDPIEAGAVFICKPTAFPKSAGRVVARSYDVSWGDMLVVRAGGAERLGTRPQQLLSYQ</sequence>
<dbReference type="SUPFAM" id="SSF55920">
    <property type="entry name" value="Creatinase/aminopeptidase"/>
    <property type="match status" value="1"/>
</dbReference>
<dbReference type="InterPro" id="IPR050659">
    <property type="entry name" value="Peptidase_M24B"/>
</dbReference>
<keyword evidence="3" id="KW-1185">Reference proteome</keyword>
<organism evidence="2 3">
    <name type="scientific">Amycolatopsis ultiminotia</name>
    <dbReference type="NCBI Taxonomy" id="543629"/>
    <lineage>
        <taxon>Bacteria</taxon>
        <taxon>Bacillati</taxon>
        <taxon>Actinomycetota</taxon>
        <taxon>Actinomycetes</taxon>
        <taxon>Pseudonocardiales</taxon>
        <taxon>Pseudonocardiaceae</taxon>
        <taxon>Amycolatopsis</taxon>
    </lineage>
</organism>
<dbReference type="InterPro" id="IPR036005">
    <property type="entry name" value="Creatinase/aminopeptidase-like"/>
</dbReference>
<evidence type="ECO:0000313" key="3">
    <source>
        <dbReference type="Proteomes" id="UP001500689"/>
    </source>
</evidence>
<dbReference type="Proteomes" id="UP001500689">
    <property type="component" value="Unassembled WGS sequence"/>
</dbReference>
<proteinExistence type="predicted"/>
<evidence type="ECO:0000259" key="1">
    <source>
        <dbReference type="Pfam" id="PF00557"/>
    </source>
</evidence>
<gene>
    <name evidence="2" type="ORF">GCM10022222_29080</name>
</gene>
<feature type="domain" description="Peptidase M24" evidence="1">
    <location>
        <begin position="170"/>
        <end position="375"/>
    </location>
</feature>
<name>A0ABP6W3D6_9PSEU</name>